<keyword evidence="3" id="KW-1185">Reference proteome</keyword>
<protein>
    <recommendedName>
        <fullName evidence="1">Farnesoic acid O-methyl transferase domain-containing protein</fullName>
    </recommendedName>
</protein>
<gene>
    <name evidence="2" type="ORF">MCOR_46204</name>
</gene>
<evidence type="ECO:0000259" key="1">
    <source>
        <dbReference type="Pfam" id="PF12248"/>
    </source>
</evidence>
<dbReference type="OrthoDB" id="2142040at2759"/>
<evidence type="ECO:0000313" key="2">
    <source>
        <dbReference type="EMBL" id="CAC5413303.1"/>
    </source>
</evidence>
<dbReference type="InterPro" id="IPR022041">
    <property type="entry name" value="Methyltransf_FA"/>
</dbReference>
<dbReference type="Pfam" id="PF12248">
    <property type="entry name" value="Methyltransf_FA"/>
    <property type="match status" value="1"/>
</dbReference>
<feature type="domain" description="Farnesoic acid O-methyl transferase" evidence="1">
    <location>
        <begin position="3"/>
        <end position="101"/>
    </location>
</feature>
<reference evidence="2 3" key="1">
    <citation type="submission" date="2020-06" db="EMBL/GenBank/DDBJ databases">
        <authorList>
            <person name="Li R."/>
            <person name="Bekaert M."/>
        </authorList>
    </citation>
    <scope>NUCLEOTIDE SEQUENCE [LARGE SCALE GENOMIC DNA]</scope>
    <source>
        <strain evidence="3">wild</strain>
    </source>
</reference>
<proteinExistence type="predicted"/>
<accession>A0A6J8E000</accession>
<name>A0A6J8E000_MYTCO</name>
<evidence type="ECO:0000313" key="3">
    <source>
        <dbReference type="Proteomes" id="UP000507470"/>
    </source>
</evidence>
<organism evidence="2 3">
    <name type="scientific">Mytilus coruscus</name>
    <name type="common">Sea mussel</name>
    <dbReference type="NCBI Taxonomy" id="42192"/>
    <lineage>
        <taxon>Eukaryota</taxon>
        <taxon>Metazoa</taxon>
        <taxon>Spiralia</taxon>
        <taxon>Lophotrochozoa</taxon>
        <taxon>Mollusca</taxon>
        <taxon>Bivalvia</taxon>
        <taxon>Autobranchia</taxon>
        <taxon>Pteriomorphia</taxon>
        <taxon>Mytilida</taxon>
        <taxon>Mytiloidea</taxon>
        <taxon>Mytilidae</taxon>
        <taxon>Mytilinae</taxon>
        <taxon>Mytilus</taxon>
    </lineage>
</organism>
<dbReference type="AlphaFoldDB" id="A0A6J8E000"/>
<dbReference type="EMBL" id="CACVKT020008132">
    <property type="protein sequence ID" value="CAC5413303.1"/>
    <property type="molecule type" value="Genomic_DNA"/>
</dbReference>
<dbReference type="Proteomes" id="UP000507470">
    <property type="component" value="Unassembled WGS sequence"/>
</dbReference>
<sequence length="198" mass="22114">MADSNLRYEILIGGWGNAITAIRRSDGNTTNNISEKFNTNGLLDCNQYRLLWASWEDGIIKLGTGGIIGENVQCSWTDLNPFEVKSAGIYSRNNDGEWKIEIDVADDSTGFFSNCHKNDTKANLKNLDVGFIGKIQCGAICAKMKDCVGINYNIEMYRCELLSFDPGLVTAIPQSSTPGWSYYTKCFRHREVCIGCFF</sequence>